<reference evidence="2 3" key="1">
    <citation type="submission" date="2016-10" db="EMBL/GenBank/DDBJ databases">
        <title>The genome sequence of Colletotrichum fioriniae PJ7.</title>
        <authorList>
            <person name="Baroncelli R."/>
        </authorList>
    </citation>
    <scope>NUCLEOTIDE SEQUENCE [LARGE SCALE GENOMIC DNA]</scope>
    <source>
        <strain evidence="2 3">IMI 309622</strain>
    </source>
</reference>
<accession>A0AAI9Z373</accession>
<feature type="region of interest" description="Disordered" evidence="1">
    <location>
        <begin position="225"/>
        <end position="245"/>
    </location>
</feature>
<protein>
    <submittedName>
        <fullName evidence="2">Uncharacterized protein</fullName>
    </submittedName>
</protein>
<keyword evidence="3" id="KW-1185">Reference proteome</keyword>
<dbReference type="AlphaFoldDB" id="A0AAI9Z373"/>
<evidence type="ECO:0000313" key="2">
    <source>
        <dbReference type="EMBL" id="KAK1532660.1"/>
    </source>
</evidence>
<dbReference type="Proteomes" id="UP001240678">
    <property type="component" value="Unassembled WGS sequence"/>
</dbReference>
<gene>
    <name evidence="2" type="ORF">CCOS01_04643</name>
</gene>
<name>A0AAI9Z373_9PEZI</name>
<comment type="caution">
    <text evidence="2">The sequence shown here is derived from an EMBL/GenBank/DDBJ whole genome shotgun (WGS) entry which is preliminary data.</text>
</comment>
<evidence type="ECO:0000313" key="3">
    <source>
        <dbReference type="Proteomes" id="UP001240678"/>
    </source>
</evidence>
<proteinExistence type="predicted"/>
<dbReference type="EMBL" id="MOOE01000004">
    <property type="protein sequence ID" value="KAK1532660.1"/>
    <property type="molecule type" value="Genomic_DNA"/>
</dbReference>
<dbReference type="RefSeq" id="XP_060316782.1">
    <property type="nucleotide sequence ID" value="XM_060452824.1"/>
</dbReference>
<sequence length="375" mass="41012">MTCLSETLAFSVLFFCQTDIGSKKDGALIMICPGQDFKRPRFSTLRIGTDGFAAAVRELCLSPSANRKGYPGNPITPFGARKCPDYAQIHGSPDHERWTGGRLRPPPPKMADLAPVSGPASRPAEGNLVETTIEIDSNVSISCHNRPLGIYCVNSHYAELSRCSTYSRTVFGALKLRSSRARPTVAACGRLMEKIEQHNRCRNPDRRGYAGCYIFKQSAYPVPTDGVLSEGDKRDSKSDMPRSSHQLSRFLAAEATLLRSQHLGLGRGGSTPRYTPPPIRVPIRGDNVCIGGPKGLMSLGWSRLSDVVTSVAMEKSSRLDQQFWGSTVGPRDKGKQQVGYSGFKPWECKPGTCSRLSRLVKTLTTLGDSGWRITV</sequence>
<organism evidence="2 3">
    <name type="scientific">Colletotrichum costaricense</name>
    <dbReference type="NCBI Taxonomy" id="1209916"/>
    <lineage>
        <taxon>Eukaryota</taxon>
        <taxon>Fungi</taxon>
        <taxon>Dikarya</taxon>
        <taxon>Ascomycota</taxon>
        <taxon>Pezizomycotina</taxon>
        <taxon>Sordariomycetes</taxon>
        <taxon>Hypocreomycetidae</taxon>
        <taxon>Glomerellales</taxon>
        <taxon>Glomerellaceae</taxon>
        <taxon>Colletotrichum</taxon>
        <taxon>Colletotrichum acutatum species complex</taxon>
    </lineage>
</organism>
<dbReference type="GeneID" id="85336371"/>
<evidence type="ECO:0000256" key="1">
    <source>
        <dbReference type="SAM" id="MobiDB-lite"/>
    </source>
</evidence>
<feature type="compositionally biased region" description="Basic and acidic residues" evidence="1">
    <location>
        <begin position="230"/>
        <end position="242"/>
    </location>
</feature>